<name>A0A3G5A6H6_9VIRU</name>
<accession>A0A3G5A6H6</accession>
<reference evidence="4" key="1">
    <citation type="submission" date="2018-10" db="EMBL/GenBank/DDBJ databases">
        <title>Hidden diversity of soil giant viruses.</title>
        <authorList>
            <person name="Schulz F."/>
            <person name="Alteio L."/>
            <person name="Goudeau D."/>
            <person name="Ryan E.M."/>
            <person name="Malmstrom R.R."/>
            <person name="Blanchard J."/>
            <person name="Woyke T."/>
        </authorList>
    </citation>
    <scope>NUCLEOTIDE SEQUENCE</scope>
    <source>
        <strain evidence="4">HYV1</strain>
    </source>
</reference>
<dbReference type="GO" id="GO:0008270">
    <property type="term" value="F:zinc ion binding"/>
    <property type="evidence" value="ECO:0007669"/>
    <property type="project" value="UniProtKB-KW"/>
</dbReference>
<dbReference type="InterPro" id="IPR013087">
    <property type="entry name" value="Znf_C2H2_type"/>
</dbReference>
<evidence type="ECO:0000259" key="3">
    <source>
        <dbReference type="PROSITE" id="PS50157"/>
    </source>
</evidence>
<evidence type="ECO:0000256" key="1">
    <source>
        <dbReference type="PROSITE-ProRule" id="PRU00042"/>
    </source>
</evidence>
<feature type="domain" description="C2H2-type" evidence="3">
    <location>
        <begin position="51"/>
        <end position="81"/>
    </location>
</feature>
<feature type="compositionally biased region" description="Basic and acidic residues" evidence="2">
    <location>
        <begin position="69"/>
        <end position="85"/>
    </location>
</feature>
<sequence length="262" mass="29779">MSDSKVSYKCRGSNCSVKAGSVREITMHEYKCAEYRKCEAAFSKKIATRIYRCRIWGCRVTKTTKEEIVSHQRHEHRREKSEKIRGPPMGAAAAPHEAKIDPTDEVDISKTVDDVDEEITSSTYMFRIKVEANGENYDGYDSDPGEITYHKSNHFYKVAMKIPSDMDVNTAKKNVYEEIKGIVANIYTHYVPFNFKQVQATTTVSKQTPVICEDEDKCNIIVTIDEDDNISSKWNNQAPHKNTKKITITKEVVDSSSGEVSE</sequence>
<feature type="region of interest" description="Disordered" evidence="2">
    <location>
        <begin position="69"/>
        <end position="98"/>
    </location>
</feature>
<evidence type="ECO:0000313" key="4">
    <source>
        <dbReference type="EMBL" id="AYV82870.1"/>
    </source>
</evidence>
<keyword evidence="1" id="KW-0479">Metal-binding</keyword>
<evidence type="ECO:0000256" key="2">
    <source>
        <dbReference type="SAM" id="MobiDB-lite"/>
    </source>
</evidence>
<proteinExistence type="predicted"/>
<keyword evidence="1" id="KW-0862">Zinc</keyword>
<dbReference type="EMBL" id="MK072385">
    <property type="protein sequence ID" value="AYV82870.1"/>
    <property type="molecule type" value="Genomic_DNA"/>
</dbReference>
<gene>
    <name evidence="4" type="ORF">Hyperionvirus3_16</name>
</gene>
<organism evidence="4">
    <name type="scientific">Hyperionvirus sp</name>
    <dbReference type="NCBI Taxonomy" id="2487770"/>
    <lineage>
        <taxon>Viruses</taxon>
        <taxon>Varidnaviria</taxon>
        <taxon>Bamfordvirae</taxon>
        <taxon>Nucleocytoviricota</taxon>
        <taxon>Megaviricetes</taxon>
        <taxon>Imitervirales</taxon>
        <taxon>Mimiviridae</taxon>
        <taxon>Klosneuvirinae</taxon>
    </lineage>
</organism>
<dbReference type="PROSITE" id="PS50157">
    <property type="entry name" value="ZINC_FINGER_C2H2_2"/>
    <property type="match status" value="1"/>
</dbReference>
<keyword evidence="1" id="KW-0863">Zinc-finger</keyword>
<protein>
    <recommendedName>
        <fullName evidence="3">C2H2-type domain-containing protein</fullName>
    </recommendedName>
</protein>